<dbReference type="SUPFAM" id="SSF46785">
    <property type="entry name" value="Winged helix' DNA-binding domain"/>
    <property type="match status" value="1"/>
</dbReference>
<evidence type="ECO:0000313" key="4">
    <source>
        <dbReference type="EMBL" id="RUS55171.1"/>
    </source>
</evidence>
<evidence type="ECO:0000313" key="5">
    <source>
        <dbReference type="Proteomes" id="UP000288623"/>
    </source>
</evidence>
<dbReference type="Proteomes" id="UP000288623">
    <property type="component" value="Unassembled WGS sequence"/>
</dbReference>
<dbReference type="Pfam" id="PF07261">
    <property type="entry name" value="DnaB_2"/>
    <property type="match status" value="1"/>
</dbReference>
<evidence type="ECO:0000259" key="3">
    <source>
        <dbReference type="Pfam" id="PF21984"/>
    </source>
</evidence>
<evidence type="ECO:0000259" key="2">
    <source>
        <dbReference type="Pfam" id="PF07261"/>
    </source>
</evidence>
<proteinExistence type="inferred from homology"/>
<dbReference type="EMBL" id="JTFC01000031">
    <property type="protein sequence ID" value="RUS55171.1"/>
    <property type="molecule type" value="Genomic_DNA"/>
</dbReference>
<accession>A0A433RSP1</accession>
<feature type="domain" description="DnaB/C C-terminal" evidence="2">
    <location>
        <begin position="131"/>
        <end position="203"/>
    </location>
</feature>
<dbReference type="InterPro" id="IPR006343">
    <property type="entry name" value="DnaB/C_C"/>
</dbReference>
<protein>
    <submittedName>
        <fullName evidence="4">DNA replication protein</fullName>
    </submittedName>
</protein>
<dbReference type="NCBIfam" id="TIGR01446">
    <property type="entry name" value="DnaD_dom"/>
    <property type="match status" value="1"/>
</dbReference>
<dbReference type="Pfam" id="PF21984">
    <property type="entry name" value="DnaD_N"/>
    <property type="match status" value="1"/>
</dbReference>
<dbReference type="AlphaFoldDB" id="A0A433RSP1"/>
<name>A0A433RSP1_9BACL</name>
<evidence type="ECO:0000256" key="1">
    <source>
        <dbReference type="ARBA" id="ARBA00093462"/>
    </source>
</evidence>
<keyword evidence="5" id="KW-1185">Reference proteome</keyword>
<dbReference type="PANTHER" id="PTHR37293:SF6">
    <property type="entry name" value="DNA REPLICATION PROTEIN DNAD"/>
    <property type="match status" value="1"/>
</dbReference>
<dbReference type="RefSeq" id="WP_126990655.1">
    <property type="nucleotide sequence ID" value="NZ_JTFC01000031.1"/>
</dbReference>
<dbReference type="Gene3D" id="1.10.10.10">
    <property type="entry name" value="Winged helix-like DNA-binding domain superfamily/Winged helix DNA-binding domain"/>
    <property type="match status" value="1"/>
</dbReference>
<gene>
    <name evidence="4" type="ORF">QI30_09475</name>
</gene>
<dbReference type="Gene3D" id="1.10.10.630">
    <property type="entry name" value="DnaD domain-like"/>
    <property type="match status" value="1"/>
</dbReference>
<dbReference type="InterPro" id="IPR053843">
    <property type="entry name" value="DnaD_N"/>
</dbReference>
<sequence length="239" mass="28447">MNEQQKRLQTWIERGNVTISQLFFQYYKELMIADNDAMLIMHLQAFHDEGELFPTPNRIAERMHLSADAISAAMQRLMQNGYIEIVQNITDGVLYEQINLMPLWMRLLDCATNEKQQVQEQQIEIEEGELFRLFEQEFGRLLSPMEAETVAMWLDQDHHTPALIRKALMEAVLAQKVTMRYIDRILFNWKKNNIKTVEEADLYAQNFRDHNLKKQLQQQPELTQPVKRAPFYNWLEEEE</sequence>
<dbReference type="InterPro" id="IPR036388">
    <property type="entry name" value="WH-like_DNA-bd_sf"/>
</dbReference>
<comment type="similarity">
    <text evidence="1">Belongs to the DnaB/DnaD family.</text>
</comment>
<dbReference type="InterPro" id="IPR034829">
    <property type="entry name" value="DnaD-like_sf"/>
</dbReference>
<dbReference type="SUPFAM" id="SSF158499">
    <property type="entry name" value="DnaD domain-like"/>
    <property type="match status" value="1"/>
</dbReference>
<dbReference type="OrthoDB" id="9770238at2"/>
<dbReference type="InterPro" id="IPR053162">
    <property type="entry name" value="DnaD"/>
</dbReference>
<comment type="caution">
    <text evidence="4">The sequence shown here is derived from an EMBL/GenBank/DDBJ whole genome shotgun (WGS) entry which is preliminary data.</text>
</comment>
<feature type="domain" description="DnaD N-terminal" evidence="3">
    <location>
        <begin position="19"/>
        <end position="117"/>
    </location>
</feature>
<reference evidence="4 5" key="1">
    <citation type="submission" date="2014-11" db="EMBL/GenBank/DDBJ databases">
        <title>Genome sequence and analysis of novel Kurthia sp.</title>
        <authorList>
            <person name="Lawson J.N."/>
            <person name="Gonzalez J.E."/>
            <person name="Rinauldi L."/>
            <person name="Xuan Z."/>
            <person name="Firman A."/>
            <person name="Shaddox L."/>
            <person name="Trudeau A."/>
            <person name="Shah S."/>
            <person name="Reiman D."/>
        </authorList>
    </citation>
    <scope>NUCLEOTIDE SEQUENCE [LARGE SCALE GENOMIC DNA]</scope>
    <source>
        <strain evidence="4 5">3B1D</strain>
    </source>
</reference>
<dbReference type="PANTHER" id="PTHR37293">
    <property type="entry name" value="PHAGE REPLICATION PROTEIN-RELATED"/>
    <property type="match status" value="1"/>
</dbReference>
<organism evidence="4 5">
    <name type="scientific">Candidatus Kurthia intestinigallinarum</name>
    <dbReference type="NCBI Taxonomy" id="1562256"/>
    <lineage>
        <taxon>Bacteria</taxon>
        <taxon>Bacillati</taxon>
        <taxon>Bacillota</taxon>
        <taxon>Bacilli</taxon>
        <taxon>Bacillales</taxon>
        <taxon>Caryophanaceae</taxon>
        <taxon>Kurthia</taxon>
    </lineage>
</organism>
<dbReference type="InterPro" id="IPR036390">
    <property type="entry name" value="WH_DNA-bd_sf"/>
</dbReference>